<dbReference type="PROSITE" id="PS52016">
    <property type="entry name" value="TONB_DEPENDENT_REC_3"/>
    <property type="match status" value="1"/>
</dbReference>
<dbReference type="EMBL" id="BMLI01000001">
    <property type="protein sequence ID" value="GGM90200.1"/>
    <property type="molecule type" value="Genomic_DNA"/>
</dbReference>
<keyword evidence="1" id="KW-0812">Transmembrane</keyword>
<evidence type="ECO:0000259" key="2">
    <source>
        <dbReference type="Pfam" id="PF07715"/>
    </source>
</evidence>
<keyword evidence="1" id="KW-0472">Membrane</keyword>
<keyword evidence="1" id="KW-1134">Transmembrane beta strand</keyword>
<dbReference type="SUPFAM" id="SSF56935">
    <property type="entry name" value="Porins"/>
    <property type="match status" value="1"/>
</dbReference>
<protein>
    <submittedName>
        <fullName evidence="3">SusC/RagA family TonB-linked outer membrane protein</fullName>
    </submittedName>
</protein>
<evidence type="ECO:0000313" key="4">
    <source>
        <dbReference type="Proteomes" id="UP000632339"/>
    </source>
</evidence>
<dbReference type="InterPro" id="IPR023997">
    <property type="entry name" value="TonB-dep_OMP_SusC/RagA_CS"/>
</dbReference>
<keyword evidence="1" id="KW-0813">Transport</keyword>
<dbReference type="Proteomes" id="UP000632339">
    <property type="component" value="Unassembled WGS sequence"/>
</dbReference>
<comment type="similarity">
    <text evidence="1">Belongs to the TonB-dependent receptor family.</text>
</comment>
<dbReference type="InterPro" id="IPR012910">
    <property type="entry name" value="Plug_dom"/>
</dbReference>
<feature type="domain" description="TonB-dependent receptor plug" evidence="2">
    <location>
        <begin position="63"/>
        <end position="176"/>
    </location>
</feature>
<organism evidence="3 4">
    <name type="scientific">Dyadobacter beijingensis</name>
    <dbReference type="NCBI Taxonomy" id="365489"/>
    <lineage>
        <taxon>Bacteria</taxon>
        <taxon>Pseudomonadati</taxon>
        <taxon>Bacteroidota</taxon>
        <taxon>Cytophagia</taxon>
        <taxon>Cytophagales</taxon>
        <taxon>Spirosomataceae</taxon>
        <taxon>Dyadobacter</taxon>
    </lineage>
</organism>
<evidence type="ECO:0000256" key="1">
    <source>
        <dbReference type="PROSITE-ProRule" id="PRU01360"/>
    </source>
</evidence>
<name>A0ABQ2HS95_9BACT</name>
<keyword evidence="1" id="KW-0998">Cell outer membrane</keyword>
<sequence length="975" mass="105880">MISYPTNSKQLMKIAFIFKTCLVLVPQVLCLPLLAQRAEKADTVVVDPESAAVQIGYGTQPAQHITSAISTVQGTSLEKNFTLNLGNTLYGRLPGLTVSQGGSEPGASTPGLFVRGVNTIGGAATAPLYVIDGFISNGSGPSNALMQLMPEEIESVSVLKDASATAIYGARAANGVVLITTKAGRSGPLKVSFTTKQGFNQAQYLPKFLDSYQYASLFNEALRNDGLAERYSQADLDAYRTGADPYFHPNVNWYDQVLRKIAPASSYNLNFSGGDNYVRYYVMLNALNSQGLFKKFGDQNEESSNSKYSRYNFRTNLDINLTTRLSAQFKIAGALEQTMNPNNYTTGGTFSLLASLPPNAFPVYNPDGSFGGSSLYANPVGNMLATGFYKNNSRTILSSLKLTEQLDMLTPGLSVSAAVSINNYFESGSQKSKQYPRFAISKNDAGETVYGPAIGQLTSLVGSEITLDQYRNLIFQGSLDYKRSFGKSDLSGMLLFSSDNVTLFGSSAEPGTPSANSTDPYKHNAASGRLSYVYNNKYIAGFSASYMGSESFPEGKRYGFFPAGSLGWIASNEGFMKQVKAIDFLKLRGSYGLTGNDLIAGLGLSGRYAYMPTYGGAGYFFGTGNNGAGGYAEINIANPNLTWEKEKMLNLGMDATIFKRLDIAFDYFKRDRYDILVASNATMPQFTGIPTPNLNQGKTRSAGFELALRFNSRKDAALGYFLEGNVSYFKNKIVFNAEALQFNKELYATGRQIGQPLGLKAIGFYSQQDIEKRLADPKSVPGVLTEVIRAGDIKYEDVGGADGKPDGIIDGNDRVAIGKPGLPNFTAGLHGGLRYKGFDLDLVFQGVSGNTVYLGGNYFHAFQANGQVAAIAEGRWTEQTASSATYPRLSSKDNLNNYQFSSFWQRNGSFVKLRSAEIGYTLPTPVSDKLRLETIRFFVNGTNLFSWDKVPYGDPESLAGYPVTRTITAGFRIQL</sequence>
<proteinExistence type="inferred from homology"/>
<gene>
    <name evidence="3" type="ORF">GCM10010967_23930</name>
</gene>
<dbReference type="InterPro" id="IPR039426">
    <property type="entry name" value="TonB-dep_rcpt-like"/>
</dbReference>
<dbReference type="Pfam" id="PF07715">
    <property type="entry name" value="Plug"/>
    <property type="match status" value="1"/>
</dbReference>
<dbReference type="InterPro" id="IPR023996">
    <property type="entry name" value="TonB-dep_OMP_SusC/RagA"/>
</dbReference>
<comment type="subcellular location">
    <subcellularLocation>
        <location evidence="1">Cell outer membrane</location>
        <topology evidence="1">Multi-pass membrane protein</topology>
    </subcellularLocation>
</comment>
<reference evidence="4" key="1">
    <citation type="journal article" date="2019" name="Int. J. Syst. Evol. Microbiol.">
        <title>The Global Catalogue of Microorganisms (GCM) 10K type strain sequencing project: providing services to taxonomists for standard genome sequencing and annotation.</title>
        <authorList>
            <consortium name="The Broad Institute Genomics Platform"/>
            <consortium name="The Broad Institute Genome Sequencing Center for Infectious Disease"/>
            <person name="Wu L."/>
            <person name="Ma J."/>
        </authorList>
    </citation>
    <scope>NUCLEOTIDE SEQUENCE [LARGE SCALE GENOMIC DNA]</scope>
    <source>
        <strain evidence="4">CGMCC 1.6375</strain>
    </source>
</reference>
<dbReference type="NCBIfam" id="TIGR04057">
    <property type="entry name" value="SusC_RagA_signa"/>
    <property type="match status" value="1"/>
</dbReference>
<comment type="caution">
    <text evidence="3">The sequence shown here is derived from an EMBL/GenBank/DDBJ whole genome shotgun (WGS) entry which is preliminary data.</text>
</comment>
<dbReference type="Gene3D" id="2.170.130.10">
    <property type="entry name" value="TonB-dependent receptor, plug domain"/>
    <property type="match status" value="1"/>
</dbReference>
<accession>A0ABQ2HS95</accession>
<dbReference type="InterPro" id="IPR037066">
    <property type="entry name" value="Plug_dom_sf"/>
</dbReference>
<keyword evidence="4" id="KW-1185">Reference proteome</keyword>
<evidence type="ECO:0000313" key="3">
    <source>
        <dbReference type="EMBL" id="GGM90200.1"/>
    </source>
</evidence>
<dbReference type="NCBIfam" id="TIGR04056">
    <property type="entry name" value="OMP_RagA_SusC"/>
    <property type="match status" value="1"/>
</dbReference>